<protein>
    <submittedName>
        <fullName evidence="2">Thioesterase superfamily protein</fullName>
    </submittedName>
</protein>
<dbReference type="Pfam" id="PF03061">
    <property type="entry name" value="4HBT"/>
    <property type="match status" value="1"/>
</dbReference>
<dbReference type="OrthoDB" id="5510361at2"/>
<sequence length="129" mass="13986">MEDVLIRVRMSEHDTHYAGGLVNGSRMLDLFGDVATELLIRSDGDEGLFVAYDNVEFTAPVYAGDFIEARGKIIKIGNTSRRMEFIATKVISLDQAAQHESAASVLADPVVVCIASGTCVVPKEKQRGV</sequence>
<dbReference type="PATRIC" id="fig|1149862.3.peg.2890"/>
<accession>I9LC37</accession>
<dbReference type="CDD" id="cd03440">
    <property type="entry name" value="hot_dog"/>
    <property type="match status" value="1"/>
</dbReference>
<dbReference type="Gene3D" id="3.10.129.10">
    <property type="entry name" value="Hotdog Thioesterase"/>
    <property type="match status" value="1"/>
</dbReference>
<evidence type="ECO:0000313" key="3">
    <source>
        <dbReference type="Proteomes" id="UP000004324"/>
    </source>
</evidence>
<evidence type="ECO:0000259" key="1">
    <source>
        <dbReference type="Pfam" id="PF03061"/>
    </source>
</evidence>
<feature type="domain" description="Thioesterase" evidence="1">
    <location>
        <begin position="19"/>
        <end position="82"/>
    </location>
</feature>
<dbReference type="RefSeq" id="WP_007935343.1">
    <property type="nucleotide sequence ID" value="NZ_AKVJ01000029.1"/>
</dbReference>
<dbReference type="AlphaFoldDB" id="I9LC37"/>
<organism evidence="2 3">
    <name type="scientific">Pelosinus fermentans B4</name>
    <dbReference type="NCBI Taxonomy" id="1149862"/>
    <lineage>
        <taxon>Bacteria</taxon>
        <taxon>Bacillati</taxon>
        <taxon>Bacillota</taxon>
        <taxon>Negativicutes</taxon>
        <taxon>Selenomonadales</taxon>
        <taxon>Sporomusaceae</taxon>
        <taxon>Pelosinus</taxon>
    </lineage>
</organism>
<dbReference type="EMBL" id="AKVJ01000029">
    <property type="protein sequence ID" value="EIW17881.1"/>
    <property type="molecule type" value="Genomic_DNA"/>
</dbReference>
<dbReference type="SUPFAM" id="SSF54637">
    <property type="entry name" value="Thioesterase/thiol ester dehydrase-isomerase"/>
    <property type="match status" value="1"/>
</dbReference>
<gene>
    <name evidence="2" type="ORF">FB4_3924</name>
</gene>
<dbReference type="InterPro" id="IPR006683">
    <property type="entry name" value="Thioestr_dom"/>
</dbReference>
<proteinExistence type="predicted"/>
<comment type="caution">
    <text evidence="2">The sequence shown here is derived from an EMBL/GenBank/DDBJ whole genome shotgun (WGS) entry which is preliminary data.</text>
</comment>
<dbReference type="InterPro" id="IPR029069">
    <property type="entry name" value="HotDog_dom_sf"/>
</dbReference>
<reference evidence="2 3" key="1">
    <citation type="journal article" date="2012" name="J. Bacteriol.">
        <title>Draft Genome Sequences for Two Metal-Reducing Pelosinus fermentans Strains Isolated from a Cr(VI)-Contaminated Site and for Type Strain R7.</title>
        <authorList>
            <person name="Brown S.D."/>
            <person name="Podar M."/>
            <person name="Klingeman D.M."/>
            <person name="Johnson C.M."/>
            <person name="Yang Z.K."/>
            <person name="Utturkar S.M."/>
            <person name="Land M.L."/>
            <person name="Mosher J.J."/>
            <person name="Hurt R.A.Jr."/>
            <person name="Phelps T.J."/>
            <person name="Palumbo A.V."/>
            <person name="Arkin A.P."/>
            <person name="Hazen T.C."/>
            <person name="Elias D.A."/>
        </authorList>
    </citation>
    <scope>NUCLEOTIDE SEQUENCE [LARGE SCALE GENOMIC DNA]</scope>
    <source>
        <strain evidence="2 3">B4</strain>
    </source>
</reference>
<name>I9LC37_9FIRM</name>
<evidence type="ECO:0000313" key="2">
    <source>
        <dbReference type="EMBL" id="EIW17881.1"/>
    </source>
</evidence>
<keyword evidence="3" id="KW-1185">Reference proteome</keyword>
<dbReference type="Proteomes" id="UP000004324">
    <property type="component" value="Unassembled WGS sequence"/>
</dbReference>